<protein>
    <recommendedName>
        <fullName evidence="5">Ribosome maturation factor RimM</fullName>
    </recommendedName>
</protein>
<dbReference type="AlphaFoldDB" id="G2LNA1"/>
<proteinExistence type="inferred from homology"/>
<feature type="domain" description="PRC-barrel" evidence="7">
    <location>
        <begin position="103"/>
        <end position="173"/>
    </location>
</feature>
<keyword evidence="1 5" id="KW-0963">Cytoplasm</keyword>
<evidence type="ECO:0000313" key="8">
    <source>
        <dbReference type="EMBL" id="AEO08739.1"/>
    </source>
</evidence>
<dbReference type="KEGG" id="bak:BAKON_398"/>
<keyword evidence="4 5" id="KW-0143">Chaperone</keyword>
<dbReference type="PANTHER" id="PTHR33692:SF1">
    <property type="entry name" value="RIBOSOME MATURATION FACTOR RIMM"/>
    <property type="match status" value="1"/>
</dbReference>
<comment type="domain">
    <text evidence="5">The PRC barrel domain binds ribosomal protein uS19.</text>
</comment>
<evidence type="ECO:0000256" key="3">
    <source>
        <dbReference type="ARBA" id="ARBA00022552"/>
    </source>
</evidence>
<evidence type="ECO:0000256" key="5">
    <source>
        <dbReference type="HAMAP-Rule" id="MF_00014"/>
    </source>
</evidence>
<dbReference type="GO" id="GO:0043022">
    <property type="term" value="F:ribosome binding"/>
    <property type="evidence" value="ECO:0007669"/>
    <property type="project" value="InterPro"/>
</dbReference>
<dbReference type="InterPro" id="IPR036976">
    <property type="entry name" value="RimM_N_sf"/>
</dbReference>
<gene>
    <name evidence="5 8" type="primary">rimM</name>
    <name evidence="8" type="ORF">BAKON_398</name>
</gene>
<dbReference type="SUPFAM" id="SSF50447">
    <property type="entry name" value="Translation proteins"/>
    <property type="match status" value="1"/>
</dbReference>
<feature type="domain" description="RimM N-terminal" evidence="6">
    <location>
        <begin position="15"/>
        <end position="94"/>
    </location>
</feature>
<dbReference type="InterPro" id="IPR011961">
    <property type="entry name" value="RimM"/>
</dbReference>
<evidence type="ECO:0000256" key="1">
    <source>
        <dbReference type="ARBA" id="ARBA00022490"/>
    </source>
</evidence>
<name>G2LNA1_9GAMM</name>
<dbReference type="Proteomes" id="UP000001269">
    <property type="component" value="Chromosome"/>
</dbReference>
<dbReference type="eggNOG" id="COG0806">
    <property type="taxonomic scope" value="Bacteria"/>
</dbReference>
<evidence type="ECO:0000256" key="2">
    <source>
        <dbReference type="ARBA" id="ARBA00022517"/>
    </source>
</evidence>
<dbReference type="RefSeq" id="WP_014499539.1">
    <property type="nucleotide sequence ID" value="NC_017256.1"/>
</dbReference>
<dbReference type="HOGENOM" id="CLU_077636_1_0_6"/>
<keyword evidence="2 5" id="KW-0690">Ribosome biogenesis</keyword>
<dbReference type="NCBIfam" id="TIGR02273">
    <property type="entry name" value="16S_RimM"/>
    <property type="match status" value="1"/>
</dbReference>
<dbReference type="OrthoDB" id="9783509at2"/>
<dbReference type="Pfam" id="PF01782">
    <property type="entry name" value="RimM"/>
    <property type="match status" value="1"/>
</dbReference>
<dbReference type="HAMAP" id="MF_00014">
    <property type="entry name" value="Ribosome_mat_RimM"/>
    <property type="match status" value="1"/>
</dbReference>
<dbReference type="InterPro" id="IPR009000">
    <property type="entry name" value="Transl_B-barrel_sf"/>
</dbReference>
<sequence>MINISINIPVKPLLIGKVGKSYGILGWINIFSFTEEQEKIFNYLPWFFLKEKKWTKIQINNWKNHKNNFVVQIKNISDRSIVRKFTNSDIIISKYTLPVLQKNDYYWNDIIDCKVFNLDQIYLGTVINLMRIKNNDILILKNESKKFKKNILIPFIENHIIKNVNIKNKFILVQWK</sequence>
<comment type="function">
    <text evidence="5">An accessory protein needed during the final step in the assembly of 30S ribosomal subunit, possibly for assembly of the head region. Essential for efficient processing of 16S rRNA. May be needed both before and after RbfA during the maturation of 16S rRNA. It has affinity for free ribosomal 30S subunits but not for 70S ribosomes.</text>
</comment>
<evidence type="ECO:0000256" key="4">
    <source>
        <dbReference type="ARBA" id="ARBA00023186"/>
    </source>
</evidence>
<evidence type="ECO:0000313" key="9">
    <source>
        <dbReference type="Proteomes" id="UP000001269"/>
    </source>
</evidence>
<dbReference type="EMBL" id="CP002645">
    <property type="protein sequence ID" value="AEO08739.1"/>
    <property type="molecule type" value="Genomic_DNA"/>
</dbReference>
<dbReference type="InterPro" id="IPR011033">
    <property type="entry name" value="PRC_barrel-like_sf"/>
</dbReference>
<dbReference type="GO" id="GO:0006364">
    <property type="term" value="P:rRNA processing"/>
    <property type="evidence" value="ECO:0007669"/>
    <property type="project" value="UniProtKB-UniRule"/>
</dbReference>
<dbReference type="GO" id="GO:0005840">
    <property type="term" value="C:ribosome"/>
    <property type="evidence" value="ECO:0007669"/>
    <property type="project" value="InterPro"/>
</dbReference>
<dbReference type="SUPFAM" id="SSF50346">
    <property type="entry name" value="PRC-barrel domain"/>
    <property type="match status" value="1"/>
</dbReference>
<evidence type="ECO:0000259" key="6">
    <source>
        <dbReference type="Pfam" id="PF01782"/>
    </source>
</evidence>
<dbReference type="PANTHER" id="PTHR33692">
    <property type="entry name" value="RIBOSOME MATURATION FACTOR RIMM"/>
    <property type="match status" value="1"/>
</dbReference>
<dbReference type="Pfam" id="PF05239">
    <property type="entry name" value="PRC"/>
    <property type="match status" value="1"/>
</dbReference>
<keyword evidence="3 5" id="KW-0698">rRNA processing</keyword>
<reference evidence="8 9" key="1">
    <citation type="journal article" date="2011" name="PLoS Genet.">
        <title>Sequence conservation and functional constraint on intergenic spacers in reduced genomes of the obligate symbiont buchnera.</title>
        <authorList>
            <person name="Degnan P.H."/>
            <person name="Ochman H."/>
            <person name="Moran N.A."/>
        </authorList>
    </citation>
    <scope>NUCLEOTIDE SEQUENCE [LARGE SCALE GENOMIC DNA]</scope>
    <source>
        <strain evidence="8 9">Ak</strain>
    </source>
</reference>
<dbReference type="STRING" id="1005090.BAKON_398"/>
<dbReference type="GO" id="GO:0005737">
    <property type="term" value="C:cytoplasm"/>
    <property type="evidence" value="ECO:0007669"/>
    <property type="project" value="UniProtKB-SubCell"/>
</dbReference>
<dbReference type="GO" id="GO:0042274">
    <property type="term" value="P:ribosomal small subunit biogenesis"/>
    <property type="evidence" value="ECO:0007669"/>
    <property type="project" value="UniProtKB-UniRule"/>
</dbReference>
<comment type="subcellular location">
    <subcellularLocation>
        <location evidence="5">Cytoplasm</location>
    </subcellularLocation>
</comment>
<dbReference type="InterPro" id="IPR027275">
    <property type="entry name" value="PRC-brl_dom"/>
</dbReference>
<dbReference type="Gene3D" id="2.40.30.60">
    <property type="entry name" value="RimM"/>
    <property type="match status" value="1"/>
</dbReference>
<dbReference type="InterPro" id="IPR002676">
    <property type="entry name" value="RimM_N"/>
</dbReference>
<accession>G2LNA1</accession>
<comment type="similarity">
    <text evidence="5">Belongs to the RimM family.</text>
</comment>
<evidence type="ECO:0000259" key="7">
    <source>
        <dbReference type="Pfam" id="PF05239"/>
    </source>
</evidence>
<comment type="subunit">
    <text evidence="5">Binds ribosomal protein uS19.</text>
</comment>
<dbReference type="Gene3D" id="2.30.30.240">
    <property type="entry name" value="PRC-barrel domain"/>
    <property type="match status" value="1"/>
</dbReference>
<organism evidence="8 9">
    <name type="scientific">Buchnera aphidicola str. Ak</name>
    <name type="common">Acyrthosiphon kondoi</name>
    <dbReference type="NCBI Taxonomy" id="1005090"/>
    <lineage>
        <taxon>Bacteria</taxon>
        <taxon>Pseudomonadati</taxon>
        <taxon>Pseudomonadota</taxon>
        <taxon>Gammaproteobacteria</taxon>
        <taxon>Enterobacterales</taxon>
        <taxon>Erwiniaceae</taxon>
        <taxon>Buchnera</taxon>
    </lineage>
</organism>
<dbReference type="PATRIC" id="fig|1005090.4.peg.391"/>